<dbReference type="AlphaFoldDB" id="A0A4C1TVN3"/>
<dbReference type="Proteomes" id="UP000299102">
    <property type="component" value="Unassembled WGS sequence"/>
</dbReference>
<comment type="caution">
    <text evidence="2">The sequence shown here is derived from an EMBL/GenBank/DDBJ whole genome shotgun (WGS) entry which is preliminary data.</text>
</comment>
<sequence>MFNVYVDPVHSRPASGSRRSGNGSYAALGEFVDLRARQYERTPRTIDLEEYYSRQHQQEVGRKHRAFCPVKHLIRYKHLARCPLPCPLAYHSCEYIRARQRLPDDSPDSRYRPQTVLAKSNYCLRALYHWCCLSRIHIWTPTCPPVGRMAVFQWPVTSRHRLPARQRATGTAGALLLMYGFRCRDSSLTGFGAEVVTAPAVSQSNLPRRLPALLRIKYVNEW</sequence>
<protein>
    <submittedName>
        <fullName evidence="2">Uncharacterized protein</fullName>
    </submittedName>
</protein>
<dbReference type="EMBL" id="BGZK01000093">
    <property type="protein sequence ID" value="GBP18095.1"/>
    <property type="molecule type" value="Genomic_DNA"/>
</dbReference>
<feature type="region of interest" description="Disordered" evidence="1">
    <location>
        <begin position="1"/>
        <end position="21"/>
    </location>
</feature>
<evidence type="ECO:0000256" key="1">
    <source>
        <dbReference type="SAM" id="MobiDB-lite"/>
    </source>
</evidence>
<accession>A0A4C1TVN3</accession>
<name>A0A4C1TVN3_EUMVA</name>
<organism evidence="2 3">
    <name type="scientific">Eumeta variegata</name>
    <name type="common">Bagworm moth</name>
    <name type="synonym">Eumeta japonica</name>
    <dbReference type="NCBI Taxonomy" id="151549"/>
    <lineage>
        <taxon>Eukaryota</taxon>
        <taxon>Metazoa</taxon>
        <taxon>Ecdysozoa</taxon>
        <taxon>Arthropoda</taxon>
        <taxon>Hexapoda</taxon>
        <taxon>Insecta</taxon>
        <taxon>Pterygota</taxon>
        <taxon>Neoptera</taxon>
        <taxon>Endopterygota</taxon>
        <taxon>Lepidoptera</taxon>
        <taxon>Glossata</taxon>
        <taxon>Ditrysia</taxon>
        <taxon>Tineoidea</taxon>
        <taxon>Psychidae</taxon>
        <taxon>Oiketicinae</taxon>
        <taxon>Eumeta</taxon>
    </lineage>
</organism>
<gene>
    <name evidence="2" type="ORF">EVAR_12874_1</name>
</gene>
<proteinExistence type="predicted"/>
<keyword evidence="3" id="KW-1185">Reference proteome</keyword>
<evidence type="ECO:0000313" key="2">
    <source>
        <dbReference type="EMBL" id="GBP18095.1"/>
    </source>
</evidence>
<evidence type="ECO:0000313" key="3">
    <source>
        <dbReference type="Proteomes" id="UP000299102"/>
    </source>
</evidence>
<reference evidence="2 3" key="1">
    <citation type="journal article" date="2019" name="Commun. Biol.">
        <title>The bagworm genome reveals a unique fibroin gene that provides high tensile strength.</title>
        <authorList>
            <person name="Kono N."/>
            <person name="Nakamura H."/>
            <person name="Ohtoshi R."/>
            <person name="Tomita M."/>
            <person name="Numata K."/>
            <person name="Arakawa K."/>
        </authorList>
    </citation>
    <scope>NUCLEOTIDE SEQUENCE [LARGE SCALE GENOMIC DNA]</scope>
</reference>